<evidence type="ECO:0000256" key="1">
    <source>
        <dbReference type="ARBA" id="ARBA00023012"/>
    </source>
</evidence>
<keyword evidence="1" id="KW-0902">Two-component regulatory system</keyword>
<evidence type="ECO:0000313" key="5">
    <source>
        <dbReference type="Proteomes" id="UP001329151"/>
    </source>
</evidence>
<dbReference type="Gene3D" id="1.20.120.160">
    <property type="entry name" value="HPT domain"/>
    <property type="match status" value="1"/>
</dbReference>
<dbReference type="InterPro" id="IPR008207">
    <property type="entry name" value="Sig_transdc_His_kin_Hpt_dom"/>
</dbReference>
<dbReference type="AlphaFoldDB" id="A0AA86J0W6"/>
<protein>
    <recommendedName>
        <fullName evidence="3">HPt domain-containing protein</fullName>
    </recommendedName>
</protein>
<dbReference type="Proteomes" id="UP001329151">
    <property type="component" value="Chromosome"/>
</dbReference>
<evidence type="ECO:0000259" key="3">
    <source>
        <dbReference type="PROSITE" id="PS50894"/>
    </source>
</evidence>
<dbReference type="GO" id="GO:0004672">
    <property type="term" value="F:protein kinase activity"/>
    <property type="evidence" value="ECO:0007669"/>
    <property type="project" value="UniProtKB-ARBA"/>
</dbReference>
<reference evidence="4 5" key="1">
    <citation type="submission" date="2023-10" db="EMBL/GenBank/DDBJ databases">
        <title>Complete Genome Sequence of Limnobacter thiooxidans CS-K2T, Isolated from freshwater lake sediments in Bavaria, Germany.</title>
        <authorList>
            <person name="Naruki M."/>
            <person name="Watanabe A."/>
            <person name="Warashina T."/>
            <person name="Morita T."/>
            <person name="Arakawa K."/>
        </authorList>
    </citation>
    <scope>NUCLEOTIDE SEQUENCE [LARGE SCALE GENOMIC DNA]</scope>
    <source>
        <strain evidence="4 5">CS-K2</strain>
    </source>
</reference>
<feature type="modified residue" description="Phosphohistidine" evidence="2">
    <location>
        <position position="61"/>
    </location>
</feature>
<gene>
    <name evidence="4" type="ORF">RGQ30_25190</name>
</gene>
<dbReference type="InterPro" id="IPR036641">
    <property type="entry name" value="HPT_dom_sf"/>
</dbReference>
<dbReference type="Pfam" id="PF01627">
    <property type="entry name" value="Hpt"/>
    <property type="match status" value="1"/>
</dbReference>
<dbReference type="GO" id="GO:0000160">
    <property type="term" value="P:phosphorelay signal transduction system"/>
    <property type="evidence" value="ECO:0007669"/>
    <property type="project" value="UniProtKB-KW"/>
</dbReference>
<proteinExistence type="predicted"/>
<evidence type="ECO:0000313" key="4">
    <source>
        <dbReference type="EMBL" id="BET27018.1"/>
    </source>
</evidence>
<feature type="domain" description="HPt" evidence="3">
    <location>
        <begin position="22"/>
        <end position="112"/>
    </location>
</feature>
<keyword evidence="2" id="KW-0597">Phosphoprotein</keyword>
<dbReference type="EMBL" id="AP028947">
    <property type="protein sequence ID" value="BET27018.1"/>
    <property type="molecule type" value="Genomic_DNA"/>
</dbReference>
<evidence type="ECO:0000256" key="2">
    <source>
        <dbReference type="PROSITE-ProRule" id="PRU00110"/>
    </source>
</evidence>
<accession>A0AA86J0W6</accession>
<keyword evidence="5" id="KW-1185">Reference proteome</keyword>
<organism evidence="4 5">
    <name type="scientific">Limnobacter thiooxidans</name>
    <dbReference type="NCBI Taxonomy" id="131080"/>
    <lineage>
        <taxon>Bacteria</taxon>
        <taxon>Pseudomonadati</taxon>
        <taxon>Pseudomonadota</taxon>
        <taxon>Betaproteobacteria</taxon>
        <taxon>Burkholderiales</taxon>
        <taxon>Burkholderiaceae</taxon>
        <taxon>Limnobacter</taxon>
    </lineage>
</organism>
<dbReference type="RefSeq" id="WP_130557860.1">
    <property type="nucleotide sequence ID" value="NZ_AP028947.1"/>
</dbReference>
<dbReference type="PROSITE" id="PS50894">
    <property type="entry name" value="HPT"/>
    <property type="match status" value="1"/>
</dbReference>
<dbReference type="KEGG" id="lto:RGQ30_25190"/>
<name>A0AA86J0W6_9BURK</name>
<dbReference type="SUPFAM" id="SSF47226">
    <property type="entry name" value="Histidine-containing phosphotransfer domain, HPT domain"/>
    <property type="match status" value="1"/>
</dbReference>
<sequence>MKTNIELPGFDTQDALDKFGGDRVLLIKYVSLMIKDLDKRLPLLGSMLNNHDFENAKIELHTMRGTASALSATHLISLCLECEKSCQQKLDQQSLHIYMELKCAVDLIRQAI</sequence>